<dbReference type="Proteomes" id="UP000281245">
    <property type="component" value="Unassembled WGS sequence"/>
</dbReference>
<dbReference type="VEuPathDB" id="FungiDB:BTJ68_04915"/>
<dbReference type="AlphaFoldDB" id="A0A3M6ZLY7"/>
<gene>
    <name evidence="3" type="ORF">D0868_00398</name>
    <name evidence="2" type="ORF">D0869_00801</name>
</gene>
<evidence type="ECO:0000313" key="5">
    <source>
        <dbReference type="Proteomes" id="UP000282582"/>
    </source>
</evidence>
<feature type="compositionally biased region" description="Polar residues" evidence="1">
    <location>
        <begin position="30"/>
        <end position="61"/>
    </location>
</feature>
<dbReference type="EMBL" id="QWIK01000013">
    <property type="protein sequence ID" value="RMY16316.1"/>
    <property type="molecule type" value="Genomic_DNA"/>
</dbReference>
<name>A0A3M6ZLY7_HORWE</name>
<accession>A0A3M6ZLY7</accession>
<feature type="region of interest" description="Disordered" evidence="1">
    <location>
        <begin position="1"/>
        <end position="61"/>
    </location>
</feature>
<evidence type="ECO:0000313" key="2">
    <source>
        <dbReference type="EMBL" id="RMX89535.1"/>
    </source>
</evidence>
<proteinExistence type="predicted"/>
<reference evidence="4 5" key="1">
    <citation type="journal article" date="2018" name="BMC Genomics">
        <title>Genomic evidence for intraspecific hybridization in a clonal and extremely halotolerant yeast.</title>
        <authorList>
            <person name="Gostincar C."/>
            <person name="Stajich J.E."/>
            <person name="Zupancic J."/>
            <person name="Zalar P."/>
            <person name="Gunde-Cimerman N."/>
        </authorList>
    </citation>
    <scope>NUCLEOTIDE SEQUENCE [LARGE SCALE GENOMIC DNA]</scope>
    <source>
        <strain evidence="3 5">EXF-6654</strain>
        <strain evidence="2 4">EXF-6656</strain>
    </source>
</reference>
<dbReference type="EMBL" id="QWIJ01000026">
    <property type="protein sequence ID" value="RMX89535.1"/>
    <property type="molecule type" value="Genomic_DNA"/>
</dbReference>
<dbReference type="Proteomes" id="UP000282582">
    <property type="component" value="Unassembled WGS sequence"/>
</dbReference>
<evidence type="ECO:0000256" key="1">
    <source>
        <dbReference type="SAM" id="MobiDB-lite"/>
    </source>
</evidence>
<sequence length="171" mass="19134">MIPLSKGSHDGTHPLPTRNLHNDPPPPSADSPTLQMANNTQPQQPVSDHTPAESTFVTASSKNPSPTLFDCCLGSAIRWFQHRKAKAQRKIIRRKEKLAERDHERQTEGLLHIALRPRNDSVNSFTPADPGIFYRRDREGQDHWVREEGKVSPLLPLSSPAETDSLVVLRG</sequence>
<evidence type="ECO:0000313" key="3">
    <source>
        <dbReference type="EMBL" id="RMY16316.1"/>
    </source>
</evidence>
<organism evidence="3 5">
    <name type="scientific">Hortaea werneckii</name>
    <name type="common">Black yeast</name>
    <name type="synonym">Cladosporium werneckii</name>
    <dbReference type="NCBI Taxonomy" id="91943"/>
    <lineage>
        <taxon>Eukaryota</taxon>
        <taxon>Fungi</taxon>
        <taxon>Dikarya</taxon>
        <taxon>Ascomycota</taxon>
        <taxon>Pezizomycotina</taxon>
        <taxon>Dothideomycetes</taxon>
        <taxon>Dothideomycetidae</taxon>
        <taxon>Mycosphaerellales</taxon>
        <taxon>Teratosphaeriaceae</taxon>
        <taxon>Hortaea</taxon>
    </lineage>
</organism>
<comment type="caution">
    <text evidence="3">The sequence shown here is derived from an EMBL/GenBank/DDBJ whole genome shotgun (WGS) entry which is preliminary data.</text>
</comment>
<protein>
    <submittedName>
        <fullName evidence="3">Uncharacterized protein</fullName>
    </submittedName>
</protein>
<evidence type="ECO:0000313" key="4">
    <source>
        <dbReference type="Proteomes" id="UP000281245"/>
    </source>
</evidence>
<dbReference type="OrthoDB" id="3874921at2759"/>